<dbReference type="RefSeq" id="WP_169212050.1">
    <property type="nucleotide sequence ID" value="NZ_JAATNW010000010.1"/>
</dbReference>
<organism evidence="5 6">
    <name type="scientific">Alteromonas ponticola</name>
    <dbReference type="NCBI Taxonomy" id="2720613"/>
    <lineage>
        <taxon>Bacteria</taxon>
        <taxon>Pseudomonadati</taxon>
        <taxon>Pseudomonadota</taxon>
        <taxon>Gammaproteobacteria</taxon>
        <taxon>Alteromonadales</taxon>
        <taxon>Alteromonadaceae</taxon>
        <taxon>Alteromonas/Salinimonas group</taxon>
        <taxon>Alteromonas</taxon>
    </lineage>
</organism>
<accession>A0ABX1R4X7</accession>
<keyword evidence="3" id="KW-0732">Signal</keyword>
<feature type="chain" id="PRO_5046875990" evidence="3">
    <location>
        <begin position="23"/>
        <end position="553"/>
    </location>
</feature>
<feature type="signal peptide" evidence="3">
    <location>
        <begin position="1"/>
        <end position="22"/>
    </location>
</feature>
<evidence type="ECO:0000313" key="5">
    <source>
        <dbReference type="EMBL" id="NMH61487.1"/>
    </source>
</evidence>
<evidence type="ECO:0000256" key="2">
    <source>
        <dbReference type="ARBA" id="ARBA00022801"/>
    </source>
</evidence>
<evidence type="ECO:0000256" key="3">
    <source>
        <dbReference type="SAM" id="SignalP"/>
    </source>
</evidence>
<protein>
    <submittedName>
        <fullName evidence="5">Arylsulfatase</fullName>
    </submittedName>
</protein>
<dbReference type="Proteomes" id="UP000709336">
    <property type="component" value="Unassembled WGS sequence"/>
</dbReference>
<dbReference type="PANTHER" id="PTHR42693">
    <property type="entry name" value="ARYLSULFATASE FAMILY MEMBER"/>
    <property type="match status" value="1"/>
</dbReference>
<proteinExistence type="inferred from homology"/>
<dbReference type="InterPro" id="IPR000917">
    <property type="entry name" value="Sulfatase_N"/>
</dbReference>
<keyword evidence="6" id="KW-1185">Reference proteome</keyword>
<sequence length="553" mass="60860">MLNKKLTTLVASALIVSGCAKAKMDQAAQSDKAVETLPNVVFILADDVGYGDLGAYGGKMPTPNIDKLAEQGMRFSDAHSPAALCAPSRFSYMTGSYPYRNGRAGGSWDVNFSSGFSYNGDKTKAGKHLTVGDIMQQAGYKTAFFGKMHLGGTVYDKDGNVIREKNKLNTMDFSRGVDDTLNQHGFDYSFGLQSGIQHEPYAYFENGKYVPVDPEKPADNRSTHLVTDGFYRVSDNGLSEIVEAPKGNPARADVDYDSSQSGIILTSKALDFIDDHTAQTEAEGTEQPFMLYFASQAIHVPHTAPFDFDGDPSTIDEQVKDKTGAITSDVLYELDLQVGKIIAKLEEKGIADNTLIIFTSDNGALWPRITHYGDPAHDNNGPLRDYKASVYEGGHRVPFIAKWGDGTEAGSFIKPGSQSDQLIVGHDWVATMYELTGQAMQEDQAMDSVSLMPVLTGKHPENKPLREFVLYQAGFSQVGAIREGSLVLVVDEHNEATELYDLATDLEQQNNLIDNQRYQSEITRLKAKFLRYNDHDNNTLDEPRTTAVYKNKI</sequence>
<evidence type="ECO:0000256" key="1">
    <source>
        <dbReference type="ARBA" id="ARBA00008779"/>
    </source>
</evidence>
<comment type="caution">
    <text evidence="5">The sequence shown here is derived from an EMBL/GenBank/DDBJ whole genome shotgun (WGS) entry which is preliminary data.</text>
</comment>
<keyword evidence="2" id="KW-0378">Hydrolase</keyword>
<reference evidence="5 6" key="1">
    <citation type="submission" date="2020-03" db="EMBL/GenBank/DDBJ databases">
        <title>Alteromonas ponticola sp. nov., isolated from seawater.</title>
        <authorList>
            <person name="Yoon J.-H."/>
            <person name="Kim Y.-O."/>
        </authorList>
    </citation>
    <scope>NUCLEOTIDE SEQUENCE [LARGE SCALE GENOMIC DNA]</scope>
    <source>
        <strain evidence="5 6">MYP5</strain>
    </source>
</reference>
<dbReference type="Gene3D" id="3.30.1120.10">
    <property type="match status" value="1"/>
</dbReference>
<evidence type="ECO:0000313" key="6">
    <source>
        <dbReference type="Proteomes" id="UP000709336"/>
    </source>
</evidence>
<comment type="similarity">
    <text evidence="1">Belongs to the sulfatase family.</text>
</comment>
<dbReference type="SUPFAM" id="SSF53649">
    <property type="entry name" value="Alkaline phosphatase-like"/>
    <property type="match status" value="1"/>
</dbReference>
<dbReference type="CDD" id="cd16143">
    <property type="entry name" value="ARS_like"/>
    <property type="match status" value="1"/>
</dbReference>
<dbReference type="EMBL" id="JAATNW010000010">
    <property type="protein sequence ID" value="NMH61487.1"/>
    <property type="molecule type" value="Genomic_DNA"/>
</dbReference>
<dbReference type="Pfam" id="PF00884">
    <property type="entry name" value="Sulfatase"/>
    <property type="match status" value="1"/>
</dbReference>
<gene>
    <name evidence="5" type="ORF">HCJ96_15765</name>
</gene>
<dbReference type="InterPro" id="IPR050738">
    <property type="entry name" value="Sulfatase"/>
</dbReference>
<dbReference type="PANTHER" id="PTHR42693:SF53">
    <property type="entry name" value="ENDO-4-O-SULFATASE"/>
    <property type="match status" value="1"/>
</dbReference>
<name>A0ABX1R4X7_9ALTE</name>
<feature type="domain" description="Sulfatase N-terminal" evidence="4">
    <location>
        <begin position="38"/>
        <end position="437"/>
    </location>
</feature>
<evidence type="ECO:0000259" key="4">
    <source>
        <dbReference type="Pfam" id="PF00884"/>
    </source>
</evidence>
<dbReference type="InterPro" id="IPR017850">
    <property type="entry name" value="Alkaline_phosphatase_core_sf"/>
</dbReference>
<dbReference type="PROSITE" id="PS51257">
    <property type="entry name" value="PROKAR_LIPOPROTEIN"/>
    <property type="match status" value="1"/>
</dbReference>
<dbReference type="Gene3D" id="3.40.720.10">
    <property type="entry name" value="Alkaline Phosphatase, subunit A"/>
    <property type="match status" value="1"/>
</dbReference>